<evidence type="ECO:0000256" key="5">
    <source>
        <dbReference type="ARBA" id="ARBA00022801"/>
    </source>
</evidence>
<evidence type="ECO:0000256" key="3">
    <source>
        <dbReference type="ARBA" id="ARBA00022723"/>
    </source>
</evidence>
<comment type="caution">
    <text evidence="11">The sequence shown here is derived from an EMBL/GenBank/DDBJ whole genome shotgun (WGS) entry which is preliminary data.</text>
</comment>
<comment type="similarity">
    <text evidence="1">Belongs to the Nth/MutY family.</text>
</comment>
<dbReference type="Gene3D" id="1.10.340.30">
    <property type="entry name" value="Hypothetical protein, domain 2"/>
    <property type="match status" value="1"/>
</dbReference>
<dbReference type="InterPro" id="IPR003265">
    <property type="entry name" value="HhH-GPD_domain"/>
</dbReference>
<dbReference type="GO" id="GO:0006284">
    <property type="term" value="P:base-excision repair"/>
    <property type="evidence" value="ECO:0007669"/>
    <property type="project" value="InterPro"/>
</dbReference>
<keyword evidence="7" id="KW-0411">Iron-sulfur</keyword>
<gene>
    <name evidence="11" type="ORF">HYX28_03945</name>
</gene>
<protein>
    <submittedName>
        <fullName evidence="11">Endonuclease III domain-containing protein</fullName>
    </submittedName>
</protein>
<evidence type="ECO:0000256" key="8">
    <source>
        <dbReference type="ARBA" id="ARBA00023204"/>
    </source>
</evidence>
<evidence type="ECO:0000313" key="12">
    <source>
        <dbReference type="Proteomes" id="UP000779809"/>
    </source>
</evidence>
<keyword evidence="5" id="KW-0378">Hydrolase</keyword>
<dbReference type="InterPro" id="IPR023170">
    <property type="entry name" value="HhH_base_excis_C"/>
</dbReference>
<dbReference type="GO" id="GO:0046872">
    <property type="term" value="F:metal ion binding"/>
    <property type="evidence" value="ECO:0007669"/>
    <property type="project" value="UniProtKB-KW"/>
</dbReference>
<dbReference type="PIRSF" id="PIRSF001435">
    <property type="entry name" value="Nth"/>
    <property type="match status" value="1"/>
</dbReference>
<dbReference type="PANTHER" id="PTHR10359:SF19">
    <property type="entry name" value="DNA REPAIR GLYCOSYLASE MJ1434-RELATED"/>
    <property type="match status" value="1"/>
</dbReference>
<dbReference type="SMART" id="SM00478">
    <property type="entry name" value="ENDO3c"/>
    <property type="match status" value="1"/>
</dbReference>
<dbReference type="AlphaFoldDB" id="A0A932A7C9"/>
<evidence type="ECO:0000256" key="9">
    <source>
        <dbReference type="ARBA" id="ARBA00023295"/>
    </source>
</evidence>
<dbReference type="SUPFAM" id="SSF48150">
    <property type="entry name" value="DNA-glycosylase"/>
    <property type="match status" value="1"/>
</dbReference>
<evidence type="ECO:0000256" key="2">
    <source>
        <dbReference type="ARBA" id="ARBA00022485"/>
    </source>
</evidence>
<dbReference type="GO" id="GO:0051539">
    <property type="term" value="F:4 iron, 4 sulfur cluster binding"/>
    <property type="evidence" value="ECO:0007669"/>
    <property type="project" value="UniProtKB-KW"/>
</dbReference>
<dbReference type="Proteomes" id="UP000779809">
    <property type="component" value="Unassembled WGS sequence"/>
</dbReference>
<name>A0A932A7C9_9BACT</name>
<keyword evidence="9" id="KW-0326">Glycosidase</keyword>
<dbReference type="PANTHER" id="PTHR10359">
    <property type="entry name" value="A/G-SPECIFIC ADENINE GLYCOSYLASE/ENDONUCLEASE III"/>
    <property type="match status" value="1"/>
</dbReference>
<dbReference type="Pfam" id="PF00633">
    <property type="entry name" value="HHH"/>
    <property type="match status" value="1"/>
</dbReference>
<dbReference type="InterPro" id="IPR000445">
    <property type="entry name" value="HhH_motif"/>
</dbReference>
<reference evidence="11" key="1">
    <citation type="submission" date="2020-07" db="EMBL/GenBank/DDBJ databases">
        <title>Huge and variable diversity of episymbiotic CPR bacteria and DPANN archaea in groundwater ecosystems.</title>
        <authorList>
            <person name="He C.Y."/>
            <person name="Keren R."/>
            <person name="Whittaker M."/>
            <person name="Farag I.F."/>
            <person name="Doudna J."/>
            <person name="Cate J.H.D."/>
            <person name="Banfield J.F."/>
        </authorList>
    </citation>
    <scope>NUCLEOTIDE SEQUENCE</scope>
    <source>
        <strain evidence="11">NC_groundwater_580_Pr5_B-0.1um_64_19</strain>
    </source>
</reference>
<dbReference type="GO" id="GO:0004519">
    <property type="term" value="F:endonuclease activity"/>
    <property type="evidence" value="ECO:0007669"/>
    <property type="project" value="UniProtKB-KW"/>
</dbReference>
<evidence type="ECO:0000256" key="7">
    <source>
        <dbReference type="ARBA" id="ARBA00023014"/>
    </source>
</evidence>
<keyword evidence="11" id="KW-0540">Nuclease</keyword>
<keyword evidence="6" id="KW-0408">Iron</keyword>
<dbReference type="InterPro" id="IPR011257">
    <property type="entry name" value="DNA_glycosylase"/>
</dbReference>
<keyword evidence="8" id="KW-0234">DNA repair</keyword>
<sequence length="244" mass="27470">MRDGSDGAVRRYYAALLARWGAQHWWPAQSRFEVIVGAFLTQNTSWTNVEKAMRNLRRARKLSLDGVRSTPEPALAQLIRSSGYYQQKAHRLKRFVSWLDATHGSSLDRMFAQPTPILRAELLALHGVGPETADSILLYAGGHPVFVVDAYTRRVFERHRLVSRKAPYDELRALVEGSLVALGGELERGSEPMHPPSRMSRAPREELAQHFNEFHGLIVRTGKDFCGTKATCAGCPLEPFLPHR</sequence>
<dbReference type="GO" id="GO:0019104">
    <property type="term" value="F:DNA N-glycosylase activity"/>
    <property type="evidence" value="ECO:0007669"/>
    <property type="project" value="UniProtKB-ARBA"/>
</dbReference>
<evidence type="ECO:0000256" key="4">
    <source>
        <dbReference type="ARBA" id="ARBA00022763"/>
    </source>
</evidence>
<keyword evidence="2" id="KW-0004">4Fe-4S</keyword>
<evidence type="ECO:0000256" key="6">
    <source>
        <dbReference type="ARBA" id="ARBA00023004"/>
    </source>
</evidence>
<dbReference type="Gene3D" id="1.10.1670.10">
    <property type="entry name" value="Helix-hairpin-Helix base-excision DNA repair enzymes (C-terminal)"/>
    <property type="match status" value="1"/>
</dbReference>
<organism evidence="11 12">
    <name type="scientific">Candidatus Korobacter versatilis</name>
    <dbReference type="NCBI Taxonomy" id="658062"/>
    <lineage>
        <taxon>Bacteria</taxon>
        <taxon>Pseudomonadati</taxon>
        <taxon>Acidobacteriota</taxon>
        <taxon>Terriglobia</taxon>
        <taxon>Terriglobales</taxon>
        <taxon>Candidatus Korobacteraceae</taxon>
        <taxon>Candidatus Korobacter</taxon>
    </lineage>
</organism>
<dbReference type="CDD" id="cd00056">
    <property type="entry name" value="ENDO3c"/>
    <property type="match status" value="1"/>
</dbReference>
<keyword evidence="4" id="KW-0227">DNA damage</keyword>
<dbReference type="Pfam" id="PF00730">
    <property type="entry name" value="HhH-GPD"/>
    <property type="match status" value="1"/>
</dbReference>
<proteinExistence type="inferred from homology"/>
<dbReference type="GO" id="GO:0003677">
    <property type="term" value="F:DNA binding"/>
    <property type="evidence" value="ECO:0007669"/>
    <property type="project" value="InterPro"/>
</dbReference>
<keyword evidence="3" id="KW-0479">Metal-binding</keyword>
<feature type="domain" description="HhH-GPD" evidence="10">
    <location>
        <begin position="40"/>
        <end position="185"/>
    </location>
</feature>
<evidence type="ECO:0000313" key="11">
    <source>
        <dbReference type="EMBL" id="MBI2677912.1"/>
    </source>
</evidence>
<evidence type="ECO:0000259" key="10">
    <source>
        <dbReference type="SMART" id="SM00478"/>
    </source>
</evidence>
<dbReference type="EMBL" id="JACPNR010000005">
    <property type="protein sequence ID" value="MBI2677912.1"/>
    <property type="molecule type" value="Genomic_DNA"/>
</dbReference>
<evidence type="ECO:0000256" key="1">
    <source>
        <dbReference type="ARBA" id="ARBA00008343"/>
    </source>
</evidence>
<accession>A0A932A7C9</accession>
<keyword evidence="11" id="KW-0255">Endonuclease</keyword>